<dbReference type="CDD" id="cd04412">
    <property type="entry name" value="NDPk7B"/>
    <property type="match status" value="1"/>
</dbReference>
<dbReference type="OMA" id="VCMCLEI"/>
<dbReference type="OrthoDB" id="270127at2759"/>
<evidence type="ECO:0000256" key="3">
    <source>
        <dbReference type="ARBA" id="ARBA00022490"/>
    </source>
</evidence>
<evidence type="ECO:0000313" key="8">
    <source>
        <dbReference type="EMBL" id="CBN79447.1"/>
    </source>
</evidence>
<comment type="similarity">
    <text evidence="6">Belongs to the NDK family.</text>
</comment>
<keyword evidence="9" id="KW-1185">Reference proteome</keyword>
<dbReference type="EMBL" id="FN649734">
    <property type="protein sequence ID" value="CBN79447.1"/>
    <property type="molecule type" value="Genomic_DNA"/>
</dbReference>
<name>D8LIS4_ECTSI</name>
<dbReference type="PANTHER" id="PTHR43109">
    <property type="entry name" value="NUCLEOSIDE DIPHOSPHATE KINASE 7"/>
    <property type="match status" value="1"/>
</dbReference>
<sequence length="375" mass="41030">MTSTNAPALFPKPVGFSVEYFDPVAKSLRSFVLTVFPDRKVQMVCGNKTFLSKTYAKDLVTTDLYIGGTVVLFSRELSIVDYADESTRKYYESTQTRGFVVVLPSMVRYLGDVISCLQDGGGCEGNRRCPSVISNAKMFRLEGREKRRSELPVPDIDMPQSGAAVALEVILDSRDRGFEGLLGVVEKWREREGGVFASSTPAQAAEDARQMFQSNGGGVEQQPADDNGERACTLCVVKPHIVRDGKLGGLLALVSERGFEVTGMQMMHLGEVGAEELLRPYRGVVSYHADAVRHLKSGNCVALRLEKGEDVVEEFREACGPADPEVARALYPDTLRALLGVQQATNAVHCTDLPEDGLLECQYMFGVLAKDRQGA</sequence>
<dbReference type="AlphaFoldDB" id="D8LIS4"/>
<dbReference type="EMBL" id="FN648403">
    <property type="protein sequence ID" value="CBN79447.1"/>
    <property type="molecule type" value="Genomic_DNA"/>
</dbReference>
<dbReference type="GO" id="GO:0016301">
    <property type="term" value="F:kinase activity"/>
    <property type="evidence" value="ECO:0007669"/>
    <property type="project" value="UniProtKB-KW"/>
</dbReference>
<evidence type="ECO:0000256" key="1">
    <source>
        <dbReference type="ARBA" id="ARBA00004138"/>
    </source>
</evidence>
<dbReference type="InterPro" id="IPR037993">
    <property type="entry name" value="NDPk7B"/>
</dbReference>
<keyword evidence="4" id="KW-0206">Cytoskeleton</keyword>
<dbReference type="PROSITE" id="PS51374">
    <property type="entry name" value="NDPK_LIKE"/>
    <property type="match status" value="1"/>
</dbReference>
<dbReference type="STRING" id="2880.D8LIS4"/>
<dbReference type="InParanoid" id="D8LIS4"/>
<dbReference type="InterPro" id="IPR006602">
    <property type="entry name" value="DM10_dom"/>
</dbReference>
<dbReference type="InterPro" id="IPR036850">
    <property type="entry name" value="NDK-like_dom_sf"/>
</dbReference>
<dbReference type="Proteomes" id="UP000002630">
    <property type="component" value="Linkage Group LG09"/>
</dbReference>
<comment type="caution">
    <text evidence="6">Lacks conserved residue(s) required for the propagation of feature annotation.</text>
</comment>
<proteinExistence type="inferred from homology"/>
<dbReference type="PANTHER" id="PTHR43109:SF2">
    <property type="entry name" value="NUCLEOSIDE DIPHOSPHATE KINASE 7"/>
    <property type="match status" value="1"/>
</dbReference>
<feature type="domain" description="DM10" evidence="7">
    <location>
        <begin position="10"/>
        <end position="95"/>
    </location>
</feature>
<evidence type="ECO:0000256" key="6">
    <source>
        <dbReference type="PROSITE-ProRule" id="PRU00706"/>
    </source>
</evidence>
<dbReference type="InterPro" id="IPR034907">
    <property type="entry name" value="NDK-like_dom"/>
</dbReference>
<dbReference type="Gene3D" id="3.30.70.141">
    <property type="entry name" value="Nucleoside diphosphate kinase-like domain"/>
    <property type="match status" value="1"/>
</dbReference>
<dbReference type="PROSITE" id="PS51336">
    <property type="entry name" value="DM10"/>
    <property type="match status" value="1"/>
</dbReference>
<evidence type="ECO:0000256" key="2">
    <source>
        <dbReference type="ARBA" id="ARBA00004245"/>
    </source>
</evidence>
<accession>D8LIS4</accession>
<evidence type="ECO:0000313" key="9">
    <source>
        <dbReference type="Proteomes" id="UP000002630"/>
    </source>
</evidence>
<dbReference type="SUPFAM" id="SSF54919">
    <property type="entry name" value="Nucleoside diphosphate kinase, NDK"/>
    <property type="match status" value="1"/>
</dbReference>
<dbReference type="eggNOG" id="KOG0888">
    <property type="taxonomic scope" value="Eukaryota"/>
</dbReference>
<comment type="subcellular location">
    <subcellularLocation>
        <location evidence="1">Cell projection</location>
        <location evidence="1">Cilium</location>
    </subcellularLocation>
    <subcellularLocation>
        <location evidence="2">Cytoplasm</location>
        <location evidence="2">Cytoskeleton</location>
    </subcellularLocation>
</comment>
<evidence type="ECO:0000259" key="7">
    <source>
        <dbReference type="PROSITE" id="PS51336"/>
    </source>
</evidence>
<keyword evidence="3" id="KW-0963">Cytoplasm</keyword>
<gene>
    <name evidence="8" type="ORF">Esi_0224_0046</name>
</gene>
<dbReference type="GO" id="GO:0005879">
    <property type="term" value="C:axonemal microtubule"/>
    <property type="evidence" value="ECO:0007669"/>
    <property type="project" value="TreeGrafter"/>
</dbReference>
<reference evidence="8 9" key="1">
    <citation type="journal article" date="2010" name="Nature">
        <title>The Ectocarpus genome and the independent evolution of multicellularity in brown algae.</title>
        <authorList>
            <person name="Cock J.M."/>
            <person name="Sterck L."/>
            <person name="Rouze P."/>
            <person name="Scornet D."/>
            <person name="Allen A.E."/>
            <person name="Amoutzias G."/>
            <person name="Anthouard V."/>
            <person name="Artiguenave F."/>
            <person name="Aury J.M."/>
            <person name="Badger J.H."/>
            <person name="Beszteri B."/>
            <person name="Billiau K."/>
            <person name="Bonnet E."/>
            <person name="Bothwell J.H."/>
            <person name="Bowler C."/>
            <person name="Boyen C."/>
            <person name="Brownlee C."/>
            <person name="Carrano C.J."/>
            <person name="Charrier B."/>
            <person name="Cho G.Y."/>
            <person name="Coelho S.M."/>
            <person name="Collen J."/>
            <person name="Corre E."/>
            <person name="Da Silva C."/>
            <person name="Delage L."/>
            <person name="Delaroque N."/>
            <person name="Dittami S.M."/>
            <person name="Doulbeau S."/>
            <person name="Elias M."/>
            <person name="Farnham G."/>
            <person name="Gachon C.M."/>
            <person name="Gschloessl B."/>
            <person name="Heesch S."/>
            <person name="Jabbari K."/>
            <person name="Jubin C."/>
            <person name="Kawai H."/>
            <person name="Kimura K."/>
            <person name="Kloareg B."/>
            <person name="Kupper F.C."/>
            <person name="Lang D."/>
            <person name="Le Bail A."/>
            <person name="Leblanc C."/>
            <person name="Lerouge P."/>
            <person name="Lohr M."/>
            <person name="Lopez P.J."/>
            <person name="Martens C."/>
            <person name="Maumus F."/>
            <person name="Michel G."/>
            <person name="Miranda-Saavedra D."/>
            <person name="Morales J."/>
            <person name="Moreau H."/>
            <person name="Motomura T."/>
            <person name="Nagasato C."/>
            <person name="Napoli C.A."/>
            <person name="Nelson D.R."/>
            <person name="Nyvall-Collen P."/>
            <person name="Peters A.F."/>
            <person name="Pommier C."/>
            <person name="Potin P."/>
            <person name="Poulain J."/>
            <person name="Quesneville H."/>
            <person name="Read B."/>
            <person name="Rensing S.A."/>
            <person name="Ritter A."/>
            <person name="Rousvoal S."/>
            <person name="Samanta M."/>
            <person name="Samson G."/>
            <person name="Schroeder D.C."/>
            <person name="Segurens B."/>
            <person name="Strittmatter M."/>
            <person name="Tonon T."/>
            <person name="Tregear J.W."/>
            <person name="Valentin K."/>
            <person name="von Dassow P."/>
            <person name="Yamagishi T."/>
            <person name="Van de Peer Y."/>
            <person name="Wincker P."/>
        </authorList>
    </citation>
    <scope>NUCLEOTIDE SEQUENCE [LARGE SCALE GENOMIC DNA]</scope>
    <source>
        <strain evidence="9">Ec32 / CCAP1310/4</strain>
    </source>
</reference>
<dbReference type="Pfam" id="PF00334">
    <property type="entry name" value="NDK"/>
    <property type="match status" value="1"/>
</dbReference>
<keyword evidence="8" id="KW-0808">Transferase</keyword>
<evidence type="ECO:0000256" key="5">
    <source>
        <dbReference type="ARBA" id="ARBA00023273"/>
    </source>
</evidence>
<organism evidence="8 9">
    <name type="scientific">Ectocarpus siliculosus</name>
    <name type="common">Brown alga</name>
    <name type="synonym">Conferva siliculosa</name>
    <dbReference type="NCBI Taxonomy" id="2880"/>
    <lineage>
        <taxon>Eukaryota</taxon>
        <taxon>Sar</taxon>
        <taxon>Stramenopiles</taxon>
        <taxon>Ochrophyta</taxon>
        <taxon>PX clade</taxon>
        <taxon>Phaeophyceae</taxon>
        <taxon>Ectocarpales</taxon>
        <taxon>Ectocarpaceae</taxon>
        <taxon>Ectocarpus</taxon>
    </lineage>
</organism>
<dbReference type="SMART" id="SM00562">
    <property type="entry name" value="NDK"/>
    <property type="match status" value="1"/>
</dbReference>
<protein>
    <submittedName>
        <fullName evidence="8">Nucleoside diphosphate kinase 7 isoform a</fullName>
    </submittedName>
</protein>
<keyword evidence="5" id="KW-0966">Cell projection</keyword>
<keyword evidence="8" id="KW-0418">Kinase</keyword>
<evidence type="ECO:0000256" key="4">
    <source>
        <dbReference type="ARBA" id="ARBA00023212"/>
    </source>
</evidence>